<proteinExistence type="inferred from homology"/>
<accession>A0A2R2MQL3</accession>
<dbReference type="Proteomes" id="UP000085678">
    <property type="component" value="Unplaced"/>
</dbReference>
<keyword evidence="5 7" id="KW-0472">Membrane</keyword>
<evidence type="ECO:0000256" key="4">
    <source>
        <dbReference type="ARBA" id="ARBA00022989"/>
    </source>
</evidence>
<name>A0A2R2MQL3_LINAN</name>
<comment type="subcellular location">
    <subcellularLocation>
        <location evidence="1">Membrane</location>
        <topology evidence="1">Multi-pass membrane protein</topology>
    </subcellularLocation>
</comment>
<dbReference type="AlphaFoldDB" id="A0A2R2MQL3"/>
<evidence type="ECO:0000313" key="10">
    <source>
        <dbReference type="RefSeq" id="XP_023932544.1"/>
    </source>
</evidence>
<dbReference type="InterPro" id="IPR032816">
    <property type="entry name" value="VTT_dom"/>
</dbReference>
<feature type="transmembrane region" description="Helical" evidence="7">
    <location>
        <begin position="7"/>
        <end position="25"/>
    </location>
</feature>
<keyword evidence="2 7" id="KW-0812">Transmembrane</keyword>
<keyword evidence="3" id="KW-0732">Signal</keyword>
<dbReference type="PANTHER" id="PTHR43220:SF21">
    <property type="entry name" value="TRANSMEMBRANE PROTEIN 41A"/>
    <property type="match status" value="1"/>
</dbReference>
<dbReference type="GeneID" id="106156779"/>
<dbReference type="RefSeq" id="XP_023932544.1">
    <property type="nucleotide sequence ID" value="XM_024076776.1"/>
</dbReference>
<sequence length="253" mass="28176">MTAMGTGIAWIPIIFALATSFLYYLSTHLPELPADSKGDEIKFPSNIEELTSLAATLQAYKVKHIGLVLLLFCSAYLYKQTFAIPGSVFMNLLAGALFGIWPGFPLTCILTACGATFCFLLSKTFGKAYVIHYFPDKVAKLQHMVEENMESLFFFLLFLRLFPMSPNWFLNITSPILNIPIHLFFLSVLIGLMPYNFLCVQTGCILSQINNVGDMLTYGTLLKLAAMALVALLPGVLLKKYHTPKIPNNTVKR</sequence>
<dbReference type="OrthoDB" id="3364966at2759"/>
<feature type="transmembrane region" description="Helical" evidence="7">
    <location>
        <begin position="215"/>
        <end position="238"/>
    </location>
</feature>
<dbReference type="InterPro" id="IPR045014">
    <property type="entry name" value="TM41A/B"/>
</dbReference>
<feature type="transmembrane region" description="Helical" evidence="7">
    <location>
        <begin position="90"/>
        <end position="122"/>
    </location>
</feature>
<keyword evidence="9" id="KW-1185">Reference proteome</keyword>
<evidence type="ECO:0000313" key="11">
    <source>
        <dbReference type="RefSeq" id="XP_023932545.1"/>
    </source>
</evidence>
<dbReference type="STRING" id="7574.A0A2R2MQL3"/>
<evidence type="ECO:0000256" key="5">
    <source>
        <dbReference type="ARBA" id="ARBA00023136"/>
    </source>
</evidence>
<dbReference type="GO" id="GO:0016020">
    <property type="term" value="C:membrane"/>
    <property type="evidence" value="ECO:0007669"/>
    <property type="project" value="UniProtKB-SubCell"/>
</dbReference>
<feature type="transmembrane region" description="Helical" evidence="7">
    <location>
        <begin position="60"/>
        <end position="78"/>
    </location>
</feature>
<dbReference type="KEGG" id="lak:106156779"/>
<evidence type="ECO:0000256" key="6">
    <source>
        <dbReference type="ARBA" id="ARBA00025797"/>
    </source>
</evidence>
<reference evidence="10 11" key="1">
    <citation type="submission" date="2025-04" db="UniProtKB">
        <authorList>
            <consortium name="RefSeq"/>
        </authorList>
    </citation>
    <scope>IDENTIFICATION</scope>
    <source>
        <tissue evidence="10 11">Gonads</tissue>
    </source>
</reference>
<feature type="domain" description="VTT" evidence="8">
    <location>
        <begin position="84"/>
        <end position="203"/>
    </location>
</feature>
<dbReference type="Pfam" id="PF09335">
    <property type="entry name" value="VTT_dom"/>
    <property type="match status" value="1"/>
</dbReference>
<keyword evidence="4 7" id="KW-1133">Transmembrane helix</keyword>
<evidence type="ECO:0000259" key="8">
    <source>
        <dbReference type="Pfam" id="PF09335"/>
    </source>
</evidence>
<evidence type="ECO:0000256" key="7">
    <source>
        <dbReference type="SAM" id="Phobius"/>
    </source>
</evidence>
<protein>
    <submittedName>
        <fullName evidence="10 11">Transmembrane protein 41A-A</fullName>
    </submittedName>
</protein>
<evidence type="ECO:0000256" key="2">
    <source>
        <dbReference type="ARBA" id="ARBA00022692"/>
    </source>
</evidence>
<gene>
    <name evidence="10 11" type="primary">LOC106156779</name>
</gene>
<comment type="similarity">
    <text evidence="6">Belongs to the TMEM41 family.</text>
</comment>
<dbReference type="PANTHER" id="PTHR43220">
    <property type="match status" value="1"/>
</dbReference>
<organism evidence="9 10">
    <name type="scientific">Lingula anatina</name>
    <name type="common">Brachiopod</name>
    <name type="synonym">Lingula unguis</name>
    <dbReference type="NCBI Taxonomy" id="7574"/>
    <lineage>
        <taxon>Eukaryota</taxon>
        <taxon>Metazoa</taxon>
        <taxon>Spiralia</taxon>
        <taxon>Lophotrochozoa</taxon>
        <taxon>Brachiopoda</taxon>
        <taxon>Linguliformea</taxon>
        <taxon>Lingulata</taxon>
        <taxon>Lingulida</taxon>
        <taxon>Linguloidea</taxon>
        <taxon>Lingulidae</taxon>
        <taxon>Lingula</taxon>
    </lineage>
</organism>
<evidence type="ECO:0000313" key="9">
    <source>
        <dbReference type="Proteomes" id="UP000085678"/>
    </source>
</evidence>
<dbReference type="RefSeq" id="XP_023932545.1">
    <property type="nucleotide sequence ID" value="XM_024076777.1"/>
</dbReference>
<evidence type="ECO:0000256" key="1">
    <source>
        <dbReference type="ARBA" id="ARBA00004141"/>
    </source>
</evidence>
<evidence type="ECO:0000256" key="3">
    <source>
        <dbReference type="ARBA" id="ARBA00022729"/>
    </source>
</evidence>